<dbReference type="Pfam" id="PF01569">
    <property type="entry name" value="PAP2"/>
    <property type="match status" value="1"/>
</dbReference>
<dbReference type="InterPro" id="IPR000326">
    <property type="entry name" value="PAP2/HPO"/>
</dbReference>
<dbReference type="InterPro" id="IPR036938">
    <property type="entry name" value="PAP2/HPO_sf"/>
</dbReference>
<evidence type="ECO:0000256" key="2">
    <source>
        <dbReference type="SAM" id="SignalP"/>
    </source>
</evidence>
<dbReference type="CDD" id="cd03394">
    <property type="entry name" value="PAP2_like_5"/>
    <property type="match status" value="1"/>
</dbReference>
<evidence type="ECO:0000259" key="3">
    <source>
        <dbReference type="SMART" id="SM00014"/>
    </source>
</evidence>
<feature type="transmembrane region" description="Helical" evidence="1">
    <location>
        <begin position="44"/>
        <end position="63"/>
    </location>
</feature>
<evidence type="ECO:0000256" key="1">
    <source>
        <dbReference type="SAM" id="Phobius"/>
    </source>
</evidence>
<dbReference type="EMBL" id="CP017479">
    <property type="protein sequence ID" value="AOW10423.1"/>
    <property type="molecule type" value="Genomic_DNA"/>
</dbReference>
<dbReference type="PANTHER" id="PTHR14969">
    <property type="entry name" value="SPHINGOSINE-1-PHOSPHATE PHOSPHOHYDROLASE"/>
    <property type="match status" value="1"/>
</dbReference>
<feature type="transmembrane region" description="Helical" evidence="1">
    <location>
        <begin position="120"/>
        <end position="139"/>
    </location>
</feature>
<keyword evidence="1" id="KW-0812">Transmembrane</keyword>
<accession>A0AAC9N7G5</accession>
<dbReference type="Gene3D" id="1.20.144.10">
    <property type="entry name" value="Phosphatidic acid phosphatase type 2/haloperoxidase"/>
    <property type="match status" value="1"/>
</dbReference>
<dbReference type="SUPFAM" id="SSF48317">
    <property type="entry name" value="Acid phosphatase/Vanadium-dependent haloperoxidase"/>
    <property type="match status" value="1"/>
</dbReference>
<protein>
    <submittedName>
        <fullName evidence="4">PA-phosphatase</fullName>
    </submittedName>
</protein>
<keyword evidence="1" id="KW-1133">Transmembrane helix</keyword>
<keyword evidence="5" id="KW-1185">Reference proteome</keyword>
<feature type="transmembrane region" description="Helical" evidence="1">
    <location>
        <begin position="176"/>
        <end position="193"/>
    </location>
</feature>
<keyword evidence="1" id="KW-0472">Membrane</keyword>
<keyword evidence="2" id="KW-0732">Signal</keyword>
<feature type="chain" id="PRO_5042074520" evidence="2">
    <location>
        <begin position="21"/>
        <end position="259"/>
    </location>
</feature>
<feature type="domain" description="Phosphatidic acid phosphatase type 2/haloperoxidase" evidence="3">
    <location>
        <begin position="117"/>
        <end position="220"/>
    </location>
</feature>
<organism evidence="4 5">
    <name type="scientific">Flavobacterium gilvum</name>
    <dbReference type="NCBI Taxonomy" id="1492737"/>
    <lineage>
        <taxon>Bacteria</taxon>
        <taxon>Pseudomonadati</taxon>
        <taxon>Bacteroidota</taxon>
        <taxon>Flavobacteriia</taxon>
        <taxon>Flavobacteriales</taxon>
        <taxon>Flavobacteriaceae</taxon>
        <taxon>Flavobacterium</taxon>
    </lineage>
</organism>
<dbReference type="KEGG" id="fgl:EM308_13435"/>
<dbReference type="AlphaFoldDB" id="A0AAC9N7G5"/>
<feature type="signal peptide" evidence="2">
    <location>
        <begin position="1"/>
        <end position="20"/>
    </location>
</feature>
<evidence type="ECO:0000313" key="5">
    <source>
        <dbReference type="Proteomes" id="UP000175968"/>
    </source>
</evidence>
<sequence length="259" mass="28478">MAKRKFILVLLMPIWSSLLAQNITKVNFQDSIPHDSSTVKQLKFNVKQLIIPAAFIGFGVIGINSDQLKDLNSDISEEVVEHIDKQISIDDFLQYAPAASVYALGALGVKGKNNMKDKSIILGTSFLLMTATVTGLKSITKVERPDHTGNNSFPSGHTATAFMGAEFLYQEYKDVSIWYGISGYAVATFTGAFRMYNNRHWLTDVVAGAGIGILSTKAGYWLFPTVNKLFASKSNPNKKSAFIPYYDGKQAGFGYISSF</sequence>
<dbReference type="PANTHER" id="PTHR14969:SF13">
    <property type="entry name" value="AT30094P"/>
    <property type="match status" value="1"/>
</dbReference>
<reference evidence="4 5" key="1">
    <citation type="submission" date="2016-10" db="EMBL/GenBank/DDBJ databases">
        <title>Flavobacterium gilvum sp. nov., isolated from stream water.</title>
        <authorList>
            <person name="Shin S.-K."/>
            <person name="Cho Y.-J."/>
            <person name="Yi H."/>
        </authorList>
    </citation>
    <scope>NUCLEOTIDE SEQUENCE [LARGE SCALE GENOMIC DNA]</scope>
    <source>
        <strain evidence="4 5">EM1308</strain>
    </source>
</reference>
<dbReference type="SMART" id="SM00014">
    <property type="entry name" value="acidPPc"/>
    <property type="match status" value="1"/>
</dbReference>
<feature type="transmembrane region" description="Helical" evidence="1">
    <location>
        <begin position="205"/>
        <end position="223"/>
    </location>
</feature>
<name>A0AAC9N7G5_9FLAO</name>
<dbReference type="Proteomes" id="UP000175968">
    <property type="component" value="Chromosome"/>
</dbReference>
<proteinExistence type="predicted"/>
<gene>
    <name evidence="4" type="ORF">EM308_13435</name>
</gene>
<dbReference type="RefSeq" id="WP_035637852.1">
    <property type="nucleotide sequence ID" value="NZ_CP017479.1"/>
</dbReference>
<evidence type="ECO:0000313" key="4">
    <source>
        <dbReference type="EMBL" id="AOW10423.1"/>
    </source>
</evidence>